<name>A0ABP4DGF0_9ACTN</name>
<protein>
    <recommendedName>
        <fullName evidence="5">Lipoprotein</fullName>
    </recommendedName>
</protein>
<dbReference type="EMBL" id="BAAAIE010000368">
    <property type="protein sequence ID" value="GAA1007170.1"/>
    <property type="molecule type" value="Genomic_DNA"/>
</dbReference>
<comment type="caution">
    <text evidence="3">The sequence shown here is derived from an EMBL/GenBank/DDBJ whole genome shotgun (WGS) entry which is preliminary data.</text>
</comment>
<gene>
    <name evidence="3" type="ORF">GCM10009576_098830</name>
</gene>
<dbReference type="PROSITE" id="PS51257">
    <property type="entry name" value="PROKAR_LIPOPROTEIN"/>
    <property type="match status" value="1"/>
</dbReference>
<reference evidence="4" key="1">
    <citation type="journal article" date="2019" name="Int. J. Syst. Evol. Microbiol.">
        <title>The Global Catalogue of Microorganisms (GCM) 10K type strain sequencing project: providing services to taxonomists for standard genome sequencing and annotation.</title>
        <authorList>
            <consortium name="The Broad Institute Genomics Platform"/>
            <consortium name="The Broad Institute Genome Sequencing Center for Infectious Disease"/>
            <person name="Wu L."/>
            <person name="Ma J."/>
        </authorList>
    </citation>
    <scope>NUCLEOTIDE SEQUENCE [LARGE SCALE GENOMIC DNA]</scope>
    <source>
        <strain evidence="4">JCM 11445</strain>
    </source>
</reference>
<feature type="compositionally biased region" description="Low complexity" evidence="1">
    <location>
        <begin position="35"/>
        <end position="45"/>
    </location>
</feature>
<evidence type="ECO:0000313" key="4">
    <source>
        <dbReference type="Proteomes" id="UP001500033"/>
    </source>
</evidence>
<evidence type="ECO:0000313" key="3">
    <source>
        <dbReference type="EMBL" id="GAA1007170.1"/>
    </source>
</evidence>
<accession>A0ABP4DGF0</accession>
<dbReference type="Proteomes" id="UP001500033">
    <property type="component" value="Unassembled WGS sequence"/>
</dbReference>
<feature type="chain" id="PRO_5045313475" description="Lipoprotein" evidence="2">
    <location>
        <begin position="23"/>
        <end position="171"/>
    </location>
</feature>
<sequence length="171" mass="17606">MRMRRPGFVGTAGAVAALILGAAGCAGDPEPRFAPPSGEASPSASESEESELTPAETVEAWVAARNGALGSGDVLAAARLQSADCSTCANLIEPIVEIYGNGGRFETNGWQPKNASVTGNRVEADVLIAGGTTVSSAGAAPNAYKPEMRRMFVVLGREGAAWRIERIGFLV</sequence>
<keyword evidence="2" id="KW-0732">Signal</keyword>
<organism evidence="3 4">
    <name type="scientific">Streptomyces rhizosphaericus</name>
    <dbReference type="NCBI Taxonomy" id="114699"/>
    <lineage>
        <taxon>Bacteria</taxon>
        <taxon>Bacillati</taxon>
        <taxon>Actinomycetota</taxon>
        <taxon>Actinomycetes</taxon>
        <taxon>Kitasatosporales</taxon>
        <taxon>Streptomycetaceae</taxon>
        <taxon>Streptomyces</taxon>
        <taxon>Streptomyces violaceusniger group</taxon>
    </lineage>
</organism>
<feature type="signal peptide" evidence="2">
    <location>
        <begin position="1"/>
        <end position="22"/>
    </location>
</feature>
<proteinExistence type="predicted"/>
<evidence type="ECO:0008006" key="5">
    <source>
        <dbReference type="Google" id="ProtNLM"/>
    </source>
</evidence>
<evidence type="ECO:0000256" key="1">
    <source>
        <dbReference type="SAM" id="MobiDB-lite"/>
    </source>
</evidence>
<evidence type="ECO:0000256" key="2">
    <source>
        <dbReference type="SAM" id="SignalP"/>
    </source>
</evidence>
<feature type="region of interest" description="Disordered" evidence="1">
    <location>
        <begin position="28"/>
        <end position="55"/>
    </location>
</feature>
<keyword evidence="4" id="KW-1185">Reference proteome</keyword>